<evidence type="ECO:0000256" key="2">
    <source>
        <dbReference type="ARBA" id="ARBA00023136"/>
    </source>
</evidence>
<sequence length="139" mass="15002">MVACSSDKDHDAGGAASCGAVYFVFCPYTPSFSVASLSIHGLDTLTLSPQVDAVVRTYNNANKKTCINYHGGGEVTVSYSSEQLATGPCPAFHQAPRNITVFSMALRQREKAERSGGHPKEEGDKEWRTSDTSARVERL</sequence>
<dbReference type="EMBL" id="SPHZ02000011">
    <property type="protein sequence ID" value="KAF0894286.1"/>
    <property type="molecule type" value="Genomic_DNA"/>
</dbReference>
<organism evidence="4 5">
    <name type="scientific">Oryza meyeriana var. granulata</name>
    <dbReference type="NCBI Taxonomy" id="110450"/>
    <lineage>
        <taxon>Eukaryota</taxon>
        <taxon>Viridiplantae</taxon>
        <taxon>Streptophyta</taxon>
        <taxon>Embryophyta</taxon>
        <taxon>Tracheophyta</taxon>
        <taxon>Spermatophyta</taxon>
        <taxon>Magnoliopsida</taxon>
        <taxon>Liliopsida</taxon>
        <taxon>Poales</taxon>
        <taxon>Poaceae</taxon>
        <taxon>BOP clade</taxon>
        <taxon>Oryzoideae</taxon>
        <taxon>Oryzeae</taxon>
        <taxon>Oryzinae</taxon>
        <taxon>Oryza</taxon>
        <taxon>Oryza meyeriana</taxon>
    </lineage>
</organism>
<accession>A0A6G1C2D3</accession>
<evidence type="ECO:0000313" key="5">
    <source>
        <dbReference type="Proteomes" id="UP000479710"/>
    </source>
</evidence>
<protein>
    <submittedName>
        <fullName evidence="4">Uncharacterized protein</fullName>
    </submittedName>
</protein>
<evidence type="ECO:0000256" key="3">
    <source>
        <dbReference type="SAM" id="MobiDB-lite"/>
    </source>
</evidence>
<feature type="region of interest" description="Disordered" evidence="3">
    <location>
        <begin position="108"/>
        <end position="139"/>
    </location>
</feature>
<dbReference type="AlphaFoldDB" id="A0A6G1C2D3"/>
<reference evidence="4 5" key="1">
    <citation type="submission" date="2019-11" db="EMBL/GenBank/DDBJ databases">
        <title>Whole genome sequence of Oryza granulata.</title>
        <authorList>
            <person name="Li W."/>
        </authorList>
    </citation>
    <scope>NUCLEOTIDE SEQUENCE [LARGE SCALE GENOMIC DNA]</scope>
    <source>
        <strain evidence="5">cv. Menghai</strain>
        <tissue evidence="4">Leaf</tissue>
    </source>
</reference>
<dbReference type="InterPro" id="IPR044839">
    <property type="entry name" value="NDR1-like"/>
</dbReference>
<keyword evidence="5" id="KW-1185">Reference proteome</keyword>
<dbReference type="GO" id="GO:0098542">
    <property type="term" value="P:defense response to other organism"/>
    <property type="evidence" value="ECO:0007669"/>
    <property type="project" value="InterPro"/>
</dbReference>
<comment type="caution">
    <text evidence="4">The sequence shown here is derived from an EMBL/GenBank/DDBJ whole genome shotgun (WGS) entry which is preliminary data.</text>
</comment>
<comment type="subcellular location">
    <subcellularLocation>
        <location evidence="1">Membrane</location>
    </subcellularLocation>
</comment>
<dbReference type="PANTHER" id="PTHR31234">
    <property type="entry name" value="LATE EMBRYOGENESIS ABUNDANT (LEA) HYDROXYPROLINE-RICH GLYCOPROTEIN FAMILY"/>
    <property type="match status" value="1"/>
</dbReference>
<dbReference type="Proteomes" id="UP000479710">
    <property type="component" value="Unassembled WGS sequence"/>
</dbReference>
<evidence type="ECO:0000313" key="4">
    <source>
        <dbReference type="EMBL" id="KAF0894286.1"/>
    </source>
</evidence>
<keyword evidence="2" id="KW-0472">Membrane</keyword>
<evidence type="ECO:0000256" key="1">
    <source>
        <dbReference type="ARBA" id="ARBA00004370"/>
    </source>
</evidence>
<dbReference type="PANTHER" id="PTHR31234:SF70">
    <property type="entry name" value="LATE EMBRYOGENESIS ABUNDANT PROTEIN LEA-2 SUBGROUP DOMAIN-CONTAINING PROTEIN"/>
    <property type="match status" value="1"/>
</dbReference>
<proteinExistence type="predicted"/>
<dbReference type="OrthoDB" id="1849707at2759"/>
<name>A0A6G1C2D3_9ORYZ</name>
<dbReference type="GO" id="GO:0005886">
    <property type="term" value="C:plasma membrane"/>
    <property type="evidence" value="ECO:0007669"/>
    <property type="project" value="TreeGrafter"/>
</dbReference>
<gene>
    <name evidence="4" type="ORF">E2562_037864</name>
</gene>